<feature type="chain" id="PRO_5047435570" evidence="1">
    <location>
        <begin position="19"/>
        <end position="541"/>
    </location>
</feature>
<evidence type="ECO:0000313" key="3">
    <source>
        <dbReference type="Proteomes" id="UP001497453"/>
    </source>
</evidence>
<evidence type="ECO:0000256" key="1">
    <source>
        <dbReference type="SAM" id="SignalP"/>
    </source>
</evidence>
<dbReference type="InterPro" id="IPR018803">
    <property type="entry name" value="Ish1/Msc1-like"/>
</dbReference>
<evidence type="ECO:0000313" key="2">
    <source>
        <dbReference type="EMBL" id="CAL1698318.1"/>
    </source>
</evidence>
<proteinExistence type="predicted"/>
<name>A0ABP1CUE2_9APHY</name>
<feature type="signal peptide" evidence="1">
    <location>
        <begin position="1"/>
        <end position="18"/>
    </location>
</feature>
<protein>
    <submittedName>
        <fullName evidence="2">Uncharacterized protein</fullName>
    </submittedName>
</protein>
<dbReference type="Proteomes" id="UP001497453">
    <property type="component" value="Chromosome 10"/>
</dbReference>
<keyword evidence="3" id="KW-1185">Reference proteome</keyword>
<organism evidence="2 3">
    <name type="scientific">Somion occarium</name>
    <dbReference type="NCBI Taxonomy" id="3059160"/>
    <lineage>
        <taxon>Eukaryota</taxon>
        <taxon>Fungi</taxon>
        <taxon>Dikarya</taxon>
        <taxon>Basidiomycota</taxon>
        <taxon>Agaricomycotina</taxon>
        <taxon>Agaricomycetes</taxon>
        <taxon>Polyporales</taxon>
        <taxon>Cerrenaceae</taxon>
        <taxon>Somion</taxon>
    </lineage>
</organism>
<accession>A0ABP1CUE2</accession>
<sequence>MRPTILLLFALGASTAQASWFSSAKRTETSPSAWSSEQLAKAQALFQGLKVDAFDTWDESRLREFLLEQGVVAPSGTREQLVLLAKQKYNLYSSAASSYSASASSLASQASDTAYTALYGDSKSQASKSVSSYVAQATSDASRKLDDSKDYVYSTWDDNRLRKYLEDKGVIKTKQQATRDELLEKMRETYSQTTNPIWKAWSDSYIHEWLVSHGILHPDEHKPRDQLVSDMKKYYYDNKLKDTVYTSWSDSQIHKWLIDHGIIKTDAQVEREKLEKLIADHYANAKDTIWSSWKDSDMRDWLIANGYLKSDVQKTREELVDLMESKYVFLTRASITVSLSLVRRYNDASTRTAAYLVWPDARLRAYLREHGISDAALPTSRPGLLQEVRIRWVQTTTRAEALFATIREVITSGVEAAEEKLGTVRSRRLHFRLLFNICYPQILDILTGHVESAKTRANEAQDATKDYVNEKYAEGKDYAGQKAGEAKAKAGDTYEYASDKTAEAKGKAGAKSAEYSSAGKKYWNEKVEAAKKKADQAKVEL</sequence>
<dbReference type="EMBL" id="OZ037953">
    <property type="protein sequence ID" value="CAL1698318.1"/>
    <property type="molecule type" value="Genomic_DNA"/>
</dbReference>
<reference evidence="3" key="1">
    <citation type="submission" date="2024-04" db="EMBL/GenBank/DDBJ databases">
        <authorList>
            <person name="Shaw F."/>
            <person name="Minotto A."/>
        </authorList>
    </citation>
    <scope>NUCLEOTIDE SEQUENCE [LARGE SCALE GENOMIC DNA]</scope>
</reference>
<gene>
    <name evidence="2" type="ORF">GFSPODELE1_LOCUS2100</name>
</gene>
<keyword evidence="1" id="KW-0732">Signal</keyword>
<dbReference type="Pfam" id="PF10281">
    <property type="entry name" value="Ish1"/>
    <property type="match status" value="5"/>
</dbReference>